<feature type="transmembrane region" description="Helical" evidence="1">
    <location>
        <begin position="12"/>
        <end position="35"/>
    </location>
</feature>
<dbReference type="EMBL" id="CP007512">
    <property type="protein sequence ID" value="AHX17365.1"/>
    <property type="molecule type" value="Genomic_DNA"/>
</dbReference>
<evidence type="ECO:0008006" key="4">
    <source>
        <dbReference type="Google" id="ProtNLM"/>
    </source>
</evidence>
<dbReference type="AlphaFoldDB" id="A0A9W3PPX4"/>
<dbReference type="KEGG" id="bby:CY96_04960"/>
<name>A0A9W3PPX4_9BACI</name>
<proteinExistence type="predicted"/>
<evidence type="ECO:0000256" key="1">
    <source>
        <dbReference type="SAM" id="Phobius"/>
    </source>
</evidence>
<accession>A0A9W3PPX4</accession>
<dbReference type="RefSeq" id="WP_000926854.1">
    <property type="nucleotide sequence ID" value="NZ_CP007512.1"/>
</dbReference>
<reference evidence="2 3" key="1">
    <citation type="submission" date="2014-03" db="EMBL/GenBank/DDBJ databases">
        <title>The Complete Genome Sequence of Bacillus bombyseptieus.</title>
        <authorList>
            <person name="Cheng T."/>
            <person name="Lin P."/>
            <person name="Jin S."/>
            <person name="Wu Y."/>
            <person name="Fu B."/>
            <person name="Long R."/>
            <person name="Liu D."/>
            <person name="Guo Y."/>
            <person name="Peng L."/>
            <person name="Xia Q."/>
        </authorList>
    </citation>
    <scope>NUCLEOTIDE SEQUENCE [LARGE SCALE GENOMIC DNA]</scope>
    <source>
        <strain evidence="3">wang</strain>
    </source>
</reference>
<keyword evidence="1" id="KW-0472">Membrane</keyword>
<evidence type="ECO:0000313" key="3">
    <source>
        <dbReference type="Proteomes" id="UP000031778"/>
    </source>
</evidence>
<sequence>MLLRYGKHGKHINYLATSFILVTFFGFLLSTTWLTHHSTPTTFTLLKASFWTAVILTIIGFGREKSALTVILFGICTLTFIGLYTFSVIDYLYNQRP</sequence>
<gene>
    <name evidence="2" type="ORF">CY96_04960</name>
</gene>
<feature type="transmembrane region" description="Helical" evidence="1">
    <location>
        <begin position="41"/>
        <end position="61"/>
    </location>
</feature>
<keyword evidence="1" id="KW-0812">Transmembrane</keyword>
<protein>
    <recommendedName>
        <fullName evidence="4">Group-specific protein</fullName>
    </recommendedName>
</protein>
<dbReference type="Proteomes" id="UP000031778">
    <property type="component" value="Chromosome"/>
</dbReference>
<feature type="transmembrane region" description="Helical" evidence="1">
    <location>
        <begin position="68"/>
        <end position="93"/>
    </location>
</feature>
<organism evidence="2 3">
    <name type="scientific">Bacillus bombysepticus str. Wang</name>
    <dbReference type="NCBI Taxonomy" id="1330043"/>
    <lineage>
        <taxon>Bacteria</taxon>
        <taxon>Bacillati</taxon>
        <taxon>Bacillota</taxon>
        <taxon>Bacilli</taxon>
        <taxon>Bacillales</taxon>
        <taxon>Bacillaceae</taxon>
        <taxon>Bacillus</taxon>
        <taxon>Bacillus cereus group</taxon>
    </lineage>
</organism>
<keyword evidence="1" id="KW-1133">Transmembrane helix</keyword>
<evidence type="ECO:0000313" key="2">
    <source>
        <dbReference type="EMBL" id="AHX17365.1"/>
    </source>
</evidence>
<keyword evidence="3" id="KW-1185">Reference proteome</keyword>